<dbReference type="PANTHER" id="PTHR23288:SF8">
    <property type="entry name" value="RNA POLYMERASE II ELONGATION FACTOR ELL2"/>
    <property type="match status" value="1"/>
</dbReference>
<dbReference type="PANTHER" id="PTHR23288">
    <property type="entry name" value="OCCLUDIN AND RNA POLYMERASE II ELONGATION FACTOR ELL"/>
    <property type="match status" value="1"/>
</dbReference>
<dbReference type="InterPro" id="IPR010844">
    <property type="entry name" value="Occludin_ELL"/>
</dbReference>
<evidence type="ECO:0000256" key="7">
    <source>
        <dbReference type="SAM" id="MobiDB-lite"/>
    </source>
</evidence>
<comment type="subcellular location">
    <subcellularLocation>
        <location evidence="1">Nucleus</location>
    </subcellularLocation>
</comment>
<protein>
    <recommendedName>
        <fullName evidence="8">OCEL domain-containing protein</fullName>
    </recommendedName>
</protein>
<proteinExistence type="inferred from homology"/>
<feature type="region of interest" description="Disordered" evidence="7">
    <location>
        <begin position="178"/>
        <end position="205"/>
    </location>
</feature>
<evidence type="ECO:0000256" key="2">
    <source>
        <dbReference type="ARBA" id="ARBA00009171"/>
    </source>
</evidence>
<keyword evidence="3" id="KW-0805">Transcription regulation</keyword>
<keyword evidence="5" id="KW-0539">Nucleus</keyword>
<organism evidence="9 10">
    <name type="scientific">Pleurodeles waltl</name>
    <name type="common">Iberian ribbed newt</name>
    <dbReference type="NCBI Taxonomy" id="8319"/>
    <lineage>
        <taxon>Eukaryota</taxon>
        <taxon>Metazoa</taxon>
        <taxon>Chordata</taxon>
        <taxon>Craniata</taxon>
        <taxon>Vertebrata</taxon>
        <taxon>Euteleostomi</taxon>
        <taxon>Amphibia</taxon>
        <taxon>Batrachia</taxon>
        <taxon>Caudata</taxon>
        <taxon>Salamandroidea</taxon>
        <taxon>Salamandridae</taxon>
        <taxon>Pleurodelinae</taxon>
        <taxon>Pleurodeles</taxon>
    </lineage>
</organism>
<dbReference type="SUPFAM" id="SSF144292">
    <property type="entry name" value="occludin/ELL-like"/>
    <property type="match status" value="1"/>
</dbReference>
<dbReference type="Pfam" id="PF10390">
    <property type="entry name" value="ELL"/>
    <property type="match status" value="1"/>
</dbReference>
<dbReference type="Gene3D" id="1.10.10.2670">
    <property type="entry name" value="E3 ubiquitin-protein ligase"/>
    <property type="match status" value="1"/>
</dbReference>
<comment type="caution">
    <text evidence="9">The sequence shown here is derived from an EMBL/GenBank/DDBJ whole genome shotgun (WGS) entry which is preliminary data.</text>
</comment>
<dbReference type="Proteomes" id="UP001066276">
    <property type="component" value="Chromosome 1_2"/>
</dbReference>
<reference evidence="9" key="1">
    <citation type="journal article" date="2022" name="bioRxiv">
        <title>Sequencing and chromosome-scale assembly of the giantPleurodeles waltlgenome.</title>
        <authorList>
            <person name="Brown T."/>
            <person name="Elewa A."/>
            <person name="Iarovenko S."/>
            <person name="Subramanian E."/>
            <person name="Araus A.J."/>
            <person name="Petzold A."/>
            <person name="Susuki M."/>
            <person name="Suzuki K.-i.T."/>
            <person name="Hayashi T."/>
            <person name="Toyoda A."/>
            <person name="Oliveira C."/>
            <person name="Osipova E."/>
            <person name="Leigh N.D."/>
            <person name="Simon A."/>
            <person name="Yun M.H."/>
        </authorList>
    </citation>
    <scope>NUCLEOTIDE SEQUENCE</scope>
    <source>
        <strain evidence="9">20211129_DDA</strain>
        <tissue evidence="9">Liver</tissue>
    </source>
</reference>
<keyword evidence="10" id="KW-1185">Reference proteome</keyword>
<keyword evidence="4" id="KW-0804">Transcription</keyword>
<dbReference type="GO" id="GO:0008023">
    <property type="term" value="C:transcription elongation factor complex"/>
    <property type="evidence" value="ECO:0007669"/>
    <property type="project" value="InterPro"/>
</dbReference>
<feature type="compositionally biased region" description="Low complexity" evidence="7">
    <location>
        <begin position="390"/>
        <end position="409"/>
    </location>
</feature>
<dbReference type="Pfam" id="PF07303">
    <property type="entry name" value="Occludin_ELL"/>
    <property type="match status" value="1"/>
</dbReference>
<dbReference type="GO" id="GO:0032968">
    <property type="term" value="P:positive regulation of transcription elongation by RNA polymerase II"/>
    <property type="evidence" value="ECO:0007669"/>
    <property type="project" value="TreeGrafter"/>
</dbReference>
<dbReference type="GO" id="GO:0006368">
    <property type="term" value="P:transcription elongation by RNA polymerase II"/>
    <property type="evidence" value="ECO:0007669"/>
    <property type="project" value="InterPro"/>
</dbReference>
<feature type="compositionally biased region" description="Polar residues" evidence="7">
    <location>
        <begin position="346"/>
        <end position="364"/>
    </location>
</feature>
<evidence type="ECO:0000259" key="8">
    <source>
        <dbReference type="PROSITE" id="PS51980"/>
    </source>
</evidence>
<gene>
    <name evidence="9" type="ORF">NDU88_003940</name>
</gene>
<feature type="compositionally biased region" description="Basic and acidic residues" evidence="7">
    <location>
        <begin position="454"/>
        <end position="464"/>
    </location>
</feature>
<dbReference type="SUPFAM" id="SSF46785">
    <property type="entry name" value="Winged helix' DNA-binding domain"/>
    <property type="match status" value="1"/>
</dbReference>
<dbReference type="PROSITE" id="PS51980">
    <property type="entry name" value="OCEL"/>
    <property type="match status" value="1"/>
</dbReference>
<dbReference type="InterPro" id="IPR036390">
    <property type="entry name" value="WH_DNA-bd_sf"/>
</dbReference>
<feature type="compositionally biased region" description="Basic and acidic residues" evidence="7">
    <location>
        <begin position="480"/>
        <end position="511"/>
    </location>
</feature>
<accession>A0AAV7W703</accession>
<evidence type="ECO:0000256" key="3">
    <source>
        <dbReference type="ARBA" id="ARBA00023015"/>
    </source>
</evidence>
<evidence type="ECO:0000256" key="4">
    <source>
        <dbReference type="ARBA" id="ARBA00023163"/>
    </source>
</evidence>
<dbReference type="InterPro" id="IPR042065">
    <property type="entry name" value="E3_ELL-like"/>
</dbReference>
<evidence type="ECO:0000313" key="9">
    <source>
        <dbReference type="EMBL" id="KAJ1208556.1"/>
    </source>
</evidence>
<feature type="compositionally biased region" description="Polar residues" evidence="7">
    <location>
        <begin position="192"/>
        <end position="205"/>
    </location>
</feature>
<feature type="compositionally biased region" description="Pro residues" evidence="7">
    <location>
        <begin position="369"/>
        <end position="389"/>
    </location>
</feature>
<evidence type="ECO:0000313" key="10">
    <source>
        <dbReference type="Proteomes" id="UP001066276"/>
    </source>
</evidence>
<feature type="domain" description="OCEL" evidence="8">
    <location>
        <begin position="536"/>
        <end position="646"/>
    </location>
</feature>
<evidence type="ECO:0000256" key="6">
    <source>
        <dbReference type="PROSITE-ProRule" id="PRU01324"/>
    </source>
</evidence>
<dbReference type="Gene3D" id="6.10.140.340">
    <property type="match status" value="1"/>
</dbReference>
<dbReference type="AlphaFoldDB" id="A0AAV7W703"/>
<feature type="compositionally biased region" description="Polar residues" evidence="7">
    <location>
        <begin position="294"/>
        <end position="326"/>
    </location>
</feature>
<dbReference type="EMBL" id="JANPWB010000002">
    <property type="protein sequence ID" value="KAJ1208556.1"/>
    <property type="molecule type" value="Genomic_DNA"/>
</dbReference>
<name>A0AAV7W703_PLEWA</name>
<evidence type="ECO:0000256" key="1">
    <source>
        <dbReference type="ARBA" id="ARBA00004123"/>
    </source>
</evidence>
<comment type="similarity">
    <text evidence="2 6">Belongs to the ELL/occludin family.</text>
</comment>
<feature type="region of interest" description="Disordered" evidence="7">
    <location>
        <begin position="294"/>
        <end position="531"/>
    </location>
</feature>
<sequence>MAGGGGRSKMAALSEEGRYGLSCGRLSQDRITVLHVKLTETAFRALENYQNTKNVAPARPTIQFQGLQGRMKIPKIDSTTEVHNFNFYVSNVGKDNPQGSFDCVQQTVSSSGTSQLNCLGFIQDKVTVCATNDSYQITRERVTQADEDSRSRSTKVIKPGGPLIGKRVHIRKPVQSVPDAVPERKRSAPINPANTLRKTGTNSSVAQRPYRDRVIHLLALKTYKKPELLIRLQKDGVNQKDKNSLGAVLLQVANLNPKDNSYTLKDFVFKEIQKDWPGYLEEDKQLLDRVLSRKQNPSQNASNTGQSDSPPQTSVKDPASTSPSQKRPSDTDFIDPLVHKKPRISHLTNRVQPTLNGHLNSSSDKPVVAAPPPPPPAAAPAPPPLPPARLPASNPPQTINSNSNSPSTPEGRGTQDLPVDSFSQNGGIFEDQHDKYTSRTSLEKSPSPIPIKLECTKSTDEKHSLLHKKSKKKSKKHKEKDRTKKEDSDTNEEKHQDHIKKEEIVKMEKIPSPDPNKGVKEPCTASSDPSTTTELADYLTKYTAILSSEQRQTYKDDFNSEYDEYRSLHARVENVTRRFMKLDSQRKRLSPGSKEYKIVHEEVLQEYRKIKRSSPNYNEEKYRCEYLHSKLAHIKRLISEFDQRQAEPWH</sequence>
<feature type="compositionally biased region" description="Basic residues" evidence="7">
    <location>
        <begin position="465"/>
        <end position="479"/>
    </location>
</feature>
<dbReference type="InterPro" id="IPR031176">
    <property type="entry name" value="ELL/occludin"/>
</dbReference>
<feature type="region of interest" description="Disordered" evidence="7">
    <location>
        <begin position="143"/>
        <end position="162"/>
    </location>
</feature>
<dbReference type="GO" id="GO:0000987">
    <property type="term" value="F:cis-regulatory region sequence-specific DNA binding"/>
    <property type="evidence" value="ECO:0007669"/>
    <property type="project" value="TreeGrafter"/>
</dbReference>
<dbReference type="InterPro" id="IPR019464">
    <property type="entry name" value="ELL_N"/>
</dbReference>
<evidence type="ECO:0000256" key="5">
    <source>
        <dbReference type="ARBA" id="ARBA00023242"/>
    </source>
</evidence>
<dbReference type="GO" id="GO:0042795">
    <property type="term" value="P:snRNA transcription by RNA polymerase II"/>
    <property type="evidence" value="ECO:0007669"/>
    <property type="project" value="TreeGrafter"/>
</dbReference>